<dbReference type="Ensembl" id="ENSCJPT00005017636.1">
    <property type="protein sequence ID" value="ENSCJPP00005012156.1"/>
    <property type="gene ID" value="ENSCJPG00005010345.1"/>
</dbReference>
<dbReference type="Proteomes" id="UP000694412">
    <property type="component" value="Chromosome 28"/>
</dbReference>
<feature type="compositionally biased region" description="Polar residues" evidence="2">
    <location>
        <begin position="766"/>
        <end position="775"/>
    </location>
</feature>
<reference evidence="4" key="2">
    <citation type="submission" date="2025-08" db="UniProtKB">
        <authorList>
            <consortium name="Ensembl"/>
        </authorList>
    </citation>
    <scope>IDENTIFICATION</scope>
</reference>
<feature type="compositionally biased region" description="Polar residues" evidence="2">
    <location>
        <begin position="338"/>
        <end position="347"/>
    </location>
</feature>
<feature type="compositionally biased region" description="Basic and acidic residues" evidence="2">
    <location>
        <begin position="528"/>
        <end position="542"/>
    </location>
</feature>
<dbReference type="InterPro" id="IPR029304">
    <property type="entry name" value="AKAP2_C"/>
</dbReference>
<evidence type="ECO:0000313" key="4">
    <source>
        <dbReference type="Ensembl" id="ENSCJPP00005012156.1"/>
    </source>
</evidence>
<reference evidence="4" key="1">
    <citation type="submission" date="2015-11" db="EMBL/GenBank/DDBJ databases">
        <authorList>
            <consortium name="International Coturnix japonica Genome Analysis Consortium"/>
            <person name="Warren W."/>
            <person name="Burt D.W."/>
            <person name="Antin P.B."/>
            <person name="Lanford R."/>
            <person name="Gros J."/>
            <person name="Wilson R.K."/>
        </authorList>
    </citation>
    <scope>NUCLEOTIDE SEQUENCE [LARGE SCALE GENOMIC DNA]</scope>
</reference>
<dbReference type="KEGG" id="cjo:107325443"/>
<feature type="region of interest" description="Disordered" evidence="2">
    <location>
        <begin position="436"/>
        <end position="468"/>
    </location>
</feature>
<keyword evidence="1" id="KW-0175">Coiled coil</keyword>
<dbReference type="GeneID" id="107325443"/>
<dbReference type="Pfam" id="PF15304">
    <property type="entry name" value="AKAP2_C"/>
    <property type="match status" value="2"/>
</dbReference>
<evidence type="ECO:0000256" key="2">
    <source>
        <dbReference type="SAM" id="MobiDB-lite"/>
    </source>
</evidence>
<feature type="compositionally biased region" description="Low complexity" evidence="2">
    <location>
        <begin position="730"/>
        <end position="746"/>
    </location>
</feature>
<proteinExistence type="predicted"/>
<feature type="domain" description="A-kinase anchor protein 2 C-terminal" evidence="3">
    <location>
        <begin position="498"/>
        <end position="546"/>
    </location>
</feature>
<name>A0A8C2YAE4_COTJA</name>
<reference evidence="4" key="3">
    <citation type="submission" date="2025-09" db="UniProtKB">
        <authorList>
            <consortium name="Ensembl"/>
        </authorList>
    </citation>
    <scope>IDENTIFICATION</scope>
</reference>
<dbReference type="AlphaFoldDB" id="A0A8C2YAE4"/>
<evidence type="ECO:0000259" key="3">
    <source>
        <dbReference type="Pfam" id="PF15304"/>
    </source>
</evidence>
<dbReference type="RefSeq" id="XP_015741802.2">
    <property type="nucleotide sequence ID" value="XM_015886316.2"/>
</dbReference>
<keyword evidence="5" id="KW-1185">Reference proteome</keyword>
<feature type="region of interest" description="Disordered" evidence="2">
    <location>
        <begin position="663"/>
        <end position="754"/>
    </location>
</feature>
<protein>
    <submittedName>
        <fullName evidence="4">Mitotic spindle positioning</fullName>
    </submittedName>
</protein>
<sequence>MDLTAPQGAALASGHARDLIFGTCAQLSPLAELPQGCAHTAVPTSGCGVQQPLVWTLSQPHSKTGTAFPSRKHRAAGSCATDTVCLGQQDLTLHSGHLQVSTEPTQPHEELSKALDADRDQEMDRVTRHMVFQYPHTRDHQGDASTDGDDDVFGYSSQKENGYEQRTRLKSPSYFLEGGKDVWNPSPDRESQLEVVRSGSLYDLRAYRGEKKPSKMYEDDEPDPYRLQTLNISPEKAKELEDKRREVIRGQVVRKSSTMAEKWSSMDELSSITSGQSPGVPGAFAICFDKASPGRAVTPVDPDSIDREQINFSAARQQFLMLEKSSPGALLSPGYTPSPRSEVTVRTSRQEWHSPDTITRAERGRGDTTGSTQGRMDQSIYTVYNVQHQALGKEEGYGHGKGNTNISHPMGKTLGLARASSRDDLDSGLGEMYSAGYSSNGSDVPNGLGDVKDGGGSAEGSGETPIEREIRRALEREESLWKERGMQRLTSSSELVEIQTKPLLSLHTSPAQGRKGKDKGRASFNVQREIEKETKREEDLRRQGRLPGLYDRGTQQELGELRRVFEQDEQPPSSNRRVSERPRSPGDGLNDGTRTGRALYSSAVTPPHQRGRDELWSYERVSAGTREDSAGGRLPGSTPSPVLRREHFALSFWQPRISISDGMSTRRELSPDGRDEQYTLRTWRPQRSALIEEEIRSDLQREEELQEQRRRRLMDGGDGTSRESSRSRHSSAASGASGSYSVSVSPVPAPQQPGVLSLVTSFTPLRLSCSESSGPDSLRCSPSEERRRRTKEEGKYAGIEPIDRINTEVVESTRVVRHQSAMGQRWESGQLSTDSD</sequence>
<feature type="compositionally biased region" description="Basic and acidic residues" evidence="2">
    <location>
        <begin position="782"/>
        <end position="799"/>
    </location>
</feature>
<feature type="region of interest" description="Disordered" evidence="2">
    <location>
        <begin position="330"/>
        <end position="353"/>
    </location>
</feature>
<dbReference type="GeneTree" id="ENSGT00940000154739"/>
<dbReference type="PANTHER" id="PTHR18839:SF7">
    <property type="entry name" value="A-KINASE ANCHOR PROTEIN 2 C-TERMINAL DOMAIN-CONTAINING PROTEIN"/>
    <property type="match status" value="1"/>
</dbReference>
<organism evidence="4 5">
    <name type="scientific">Coturnix japonica</name>
    <name type="common">Japanese quail</name>
    <name type="synonym">Coturnix coturnix japonica</name>
    <dbReference type="NCBI Taxonomy" id="93934"/>
    <lineage>
        <taxon>Eukaryota</taxon>
        <taxon>Metazoa</taxon>
        <taxon>Chordata</taxon>
        <taxon>Craniata</taxon>
        <taxon>Vertebrata</taxon>
        <taxon>Euteleostomi</taxon>
        <taxon>Archelosauria</taxon>
        <taxon>Archosauria</taxon>
        <taxon>Dinosauria</taxon>
        <taxon>Saurischia</taxon>
        <taxon>Theropoda</taxon>
        <taxon>Coelurosauria</taxon>
        <taxon>Aves</taxon>
        <taxon>Neognathae</taxon>
        <taxon>Galloanserae</taxon>
        <taxon>Galliformes</taxon>
        <taxon>Phasianidae</taxon>
        <taxon>Perdicinae</taxon>
        <taxon>Coturnix</taxon>
    </lineage>
</organism>
<feature type="region of interest" description="Disordered" evidence="2">
    <location>
        <begin position="766"/>
        <end position="799"/>
    </location>
</feature>
<evidence type="ECO:0000256" key="1">
    <source>
        <dbReference type="ARBA" id="ARBA00023054"/>
    </source>
</evidence>
<dbReference type="InterPro" id="IPR042779">
    <property type="entry name" value="MISP/MISP3-like"/>
</dbReference>
<gene>
    <name evidence="4" type="primary">MISP</name>
</gene>
<feature type="compositionally biased region" description="Basic and acidic residues" evidence="2">
    <location>
        <begin position="693"/>
        <end position="708"/>
    </location>
</feature>
<evidence type="ECO:0000313" key="5">
    <source>
        <dbReference type="Proteomes" id="UP000694412"/>
    </source>
</evidence>
<dbReference type="CTD" id="126353"/>
<dbReference type="OrthoDB" id="9449914at2759"/>
<feature type="region of interest" description="Disordered" evidence="2">
    <location>
        <begin position="490"/>
        <end position="642"/>
    </location>
</feature>
<feature type="compositionally biased region" description="Basic and acidic residues" evidence="2">
    <location>
        <begin position="664"/>
        <end position="678"/>
    </location>
</feature>
<dbReference type="PANTHER" id="PTHR18839">
    <property type="entry name" value="MITOTIC INTERACTOR AND SUBSTRATE OF PLK1 MISP FAMILY MEMBER"/>
    <property type="match status" value="1"/>
</dbReference>
<accession>A0A8C2YAE4</accession>
<feature type="domain" description="A-kinase anchor protein 2 C-terminal" evidence="3">
    <location>
        <begin position="555"/>
        <end position="829"/>
    </location>
</feature>